<dbReference type="InterPro" id="IPR015943">
    <property type="entry name" value="WD40/YVTN_repeat-like_dom_sf"/>
</dbReference>
<evidence type="ECO:0000313" key="5">
    <source>
        <dbReference type="EMBL" id="VEU43677.1"/>
    </source>
</evidence>
<gene>
    <name evidence="5" type="ORF">PSNMU_V1.4_AUG-EV-PASAV3_0107240</name>
</gene>
<organism evidence="5 6">
    <name type="scientific">Pseudo-nitzschia multistriata</name>
    <dbReference type="NCBI Taxonomy" id="183589"/>
    <lineage>
        <taxon>Eukaryota</taxon>
        <taxon>Sar</taxon>
        <taxon>Stramenopiles</taxon>
        <taxon>Ochrophyta</taxon>
        <taxon>Bacillariophyta</taxon>
        <taxon>Bacillariophyceae</taxon>
        <taxon>Bacillariophycidae</taxon>
        <taxon>Bacillariales</taxon>
        <taxon>Bacillariaceae</taxon>
        <taxon>Pseudo-nitzschia</taxon>
    </lineage>
</organism>
<keyword evidence="6" id="KW-1185">Reference proteome</keyword>
<evidence type="ECO:0000256" key="3">
    <source>
        <dbReference type="PROSITE-ProRule" id="PRU00221"/>
    </source>
</evidence>
<dbReference type="InterPro" id="IPR001680">
    <property type="entry name" value="WD40_rpt"/>
</dbReference>
<feature type="compositionally biased region" description="Polar residues" evidence="4">
    <location>
        <begin position="264"/>
        <end position="280"/>
    </location>
</feature>
<proteinExistence type="predicted"/>
<dbReference type="PROSITE" id="PS50294">
    <property type="entry name" value="WD_REPEATS_REGION"/>
    <property type="match status" value="2"/>
</dbReference>
<keyword evidence="2" id="KW-0677">Repeat</keyword>
<keyword evidence="1 3" id="KW-0853">WD repeat</keyword>
<dbReference type="PANTHER" id="PTHR19879:SF9">
    <property type="entry name" value="TRANSCRIPTION INITIATION FACTOR TFIID SUBUNIT 5"/>
    <property type="match status" value="1"/>
</dbReference>
<evidence type="ECO:0008006" key="7">
    <source>
        <dbReference type="Google" id="ProtNLM"/>
    </source>
</evidence>
<dbReference type="PRINTS" id="PR00320">
    <property type="entry name" value="GPROTEINBRPT"/>
</dbReference>
<dbReference type="AlphaFoldDB" id="A0A448ZNQ3"/>
<feature type="repeat" description="WD" evidence="3">
    <location>
        <begin position="614"/>
        <end position="650"/>
    </location>
</feature>
<feature type="region of interest" description="Disordered" evidence="4">
    <location>
        <begin position="109"/>
        <end position="157"/>
    </location>
</feature>
<dbReference type="Pfam" id="PF00400">
    <property type="entry name" value="WD40"/>
    <property type="match status" value="4"/>
</dbReference>
<evidence type="ECO:0000256" key="1">
    <source>
        <dbReference type="ARBA" id="ARBA00022574"/>
    </source>
</evidence>
<feature type="repeat" description="WD" evidence="3">
    <location>
        <begin position="469"/>
        <end position="484"/>
    </location>
</feature>
<dbReference type="PANTHER" id="PTHR19879">
    <property type="entry name" value="TRANSCRIPTION INITIATION FACTOR TFIID"/>
    <property type="match status" value="1"/>
</dbReference>
<dbReference type="Gene3D" id="2.130.10.10">
    <property type="entry name" value="YVTN repeat-like/Quinoprotein amine dehydrogenase"/>
    <property type="match status" value="2"/>
</dbReference>
<feature type="repeat" description="WD" evidence="3">
    <location>
        <begin position="332"/>
        <end position="372"/>
    </location>
</feature>
<evidence type="ECO:0000313" key="6">
    <source>
        <dbReference type="Proteomes" id="UP000291116"/>
    </source>
</evidence>
<sequence>MDVENDDIFGGVCWAKPQSSSCASDEHKATAFRGDSVGSKSNKSTNVSELFGAPDGISLRRKSAVSTPVNGDEFVKVCEIKTGWLNDSKSRLSLLPTLDSQFADRLERLRTRESDGPNEEDEGKENMKTNNKENNDESDVKDGKEYPEQQRNEEEDCSSIFKKGTGQILQPQHEGATICDHESYLNEKVDIIETIPKIPAILIMDHIASFVNDRMVWNSLAALSKETYAITVTPSHSKQNSIYRPWPRVRWRLAATTASMDAKTYSQNRRNHLTSTSQQVSHRRWSRMPARGSVQTSARPWTVCFGTNYLGCGTDRGGVLVRAVHNGSTMSAQGHFGRINSVQLFAESWFLSGGDDKVVRIWNIRKNKISCEAVLKGHIGSITSIAVVSYRNTHCVGNGGGENSMSGCMLVATAALDGNIHLHVVNYKDDRVISTQHMVHFEDSQEPIHTAKQPIYSIVMFEKDGHTSLVSGGEDGCLRVWDVDEAMDNALGNHEGILGQYPNRASDKTDELSIRAAPKRIVRNACIFRDDGEIKSIAISRDKQQIAAAYGRTICHCALSVETLSKFNDSHHHYQAHHQRRRLRTNQNHFERENSFEAEHQNHRHGNDGWRLLKGHYSGDIRCISFSSDGNSIASACSDGSIRLWDLEKGCWNRKWKAHNGFMVCSIAVSPDGQSLLSAGSDGTIAIEGLL</sequence>
<dbReference type="InterPro" id="IPR020472">
    <property type="entry name" value="WD40_PAC1"/>
</dbReference>
<dbReference type="InterPro" id="IPR036322">
    <property type="entry name" value="WD40_repeat_dom_sf"/>
</dbReference>
<name>A0A448ZNQ3_9STRA</name>
<reference evidence="5 6" key="1">
    <citation type="submission" date="2019-01" db="EMBL/GenBank/DDBJ databases">
        <authorList>
            <person name="Ferrante I. M."/>
        </authorList>
    </citation>
    <scope>NUCLEOTIDE SEQUENCE [LARGE SCALE GENOMIC DNA]</scope>
    <source>
        <strain evidence="5 6">B856</strain>
    </source>
</reference>
<dbReference type="PROSITE" id="PS50082">
    <property type="entry name" value="WD_REPEATS_2"/>
    <property type="match status" value="3"/>
</dbReference>
<dbReference type="InterPro" id="IPR019775">
    <property type="entry name" value="WD40_repeat_CS"/>
</dbReference>
<evidence type="ECO:0000256" key="2">
    <source>
        <dbReference type="ARBA" id="ARBA00022737"/>
    </source>
</evidence>
<dbReference type="SMART" id="SM00320">
    <property type="entry name" value="WD40"/>
    <property type="match status" value="5"/>
</dbReference>
<dbReference type="OrthoDB" id="202197at2759"/>
<dbReference type="EMBL" id="CAACVS010000572">
    <property type="protein sequence ID" value="VEU43677.1"/>
    <property type="molecule type" value="Genomic_DNA"/>
</dbReference>
<dbReference type="SUPFAM" id="SSF50978">
    <property type="entry name" value="WD40 repeat-like"/>
    <property type="match status" value="1"/>
</dbReference>
<accession>A0A448ZNQ3</accession>
<feature type="compositionally biased region" description="Basic and acidic residues" evidence="4">
    <location>
        <begin position="124"/>
        <end position="152"/>
    </location>
</feature>
<protein>
    <recommendedName>
        <fullName evidence="7">Anaphase-promoting complex subunit 4 WD40 domain-containing protein</fullName>
    </recommendedName>
</protein>
<dbReference type="PROSITE" id="PS00678">
    <property type="entry name" value="WD_REPEATS_1"/>
    <property type="match status" value="2"/>
</dbReference>
<dbReference type="Proteomes" id="UP000291116">
    <property type="component" value="Unassembled WGS sequence"/>
</dbReference>
<evidence type="ECO:0000256" key="4">
    <source>
        <dbReference type="SAM" id="MobiDB-lite"/>
    </source>
</evidence>
<feature type="region of interest" description="Disordered" evidence="4">
    <location>
        <begin position="264"/>
        <end position="291"/>
    </location>
</feature>